<evidence type="ECO:0000256" key="2">
    <source>
        <dbReference type="ARBA" id="ARBA00023136"/>
    </source>
</evidence>
<dbReference type="InterPro" id="IPR007110">
    <property type="entry name" value="Ig-like_dom"/>
</dbReference>
<dbReference type="SMART" id="SM00408">
    <property type="entry name" value="IGc2"/>
    <property type="match status" value="6"/>
</dbReference>
<feature type="signal peptide" evidence="6">
    <location>
        <begin position="1"/>
        <end position="22"/>
    </location>
</feature>
<dbReference type="GO" id="GO:0005886">
    <property type="term" value="C:plasma membrane"/>
    <property type="evidence" value="ECO:0007669"/>
    <property type="project" value="TreeGrafter"/>
</dbReference>
<dbReference type="InterPro" id="IPR036179">
    <property type="entry name" value="Ig-like_dom_sf"/>
</dbReference>
<protein>
    <recommendedName>
        <fullName evidence="7">Ig-like domain-containing protein</fullName>
    </recommendedName>
</protein>
<dbReference type="Pfam" id="PF13895">
    <property type="entry name" value="Ig_2"/>
    <property type="match status" value="1"/>
</dbReference>
<feature type="domain" description="Ig-like" evidence="7">
    <location>
        <begin position="788"/>
        <end position="885"/>
    </location>
</feature>
<accession>A0A1X7TUR1</accession>
<dbReference type="OrthoDB" id="10056271at2759"/>
<dbReference type="InParanoid" id="A0A1X7TUR1"/>
<dbReference type="InterPro" id="IPR013151">
    <property type="entry name" value="Immunoglobulin_dom"/>
</dbReference>
<dbReference type="SUPFAM" id="SSF48726">
    <property type="entry name" value="Immunoglobulin"/>
    <property type="match status" value="7"/>
</dbReference>
<feature type="domain" description="Ig-like" evidence="7">
    <location>
        <begin position="107"/>
        <end position="185"/>
    </location>
</feature>
<feature type="domain" description="Ig-like" evidence="7">
    <location>
        <begin position="581"/>
        <end position="679"/>
    </location>
</feature>
<feature type="domain" description="Ig-like" evidence="7">
    <location>
        <begin position="1000"/>
        <end position="1082"/>
    </location>
</feature>
<dbReference type="InterPro" id="IPR003599">
    <property type="entry name" value="Ig_sub"/>
</dbReference>
<dbReference type="GO" id="GO:0005911">
    <property type="term" value="C:cell-cell junction"/>
    <property type="evidence" value="ECO:0007669"/>
    <property type="project" value="TreeGrafter"/>
</dbReference>
<dbReference type="Pfam" id="PF13927">
    <property type="entry name" value="Ig_3"/>
    <property type="match status" value="1"/>
</dbReference>
<keyword evidence="5" id="KW-0393">Immunoglobulin domain</keyword>
<evidence type="ECO:0000256" key="3">
    <source>
        <dbReference type="ARBA" id="ARBA00023157"/>
    </source>
</evidence>
<feature type="chain" id="PRO_5010855618" description="Ig-like domain-containing protein" evidence="6">
    <location>
        <begin position="23"/>
        <end position="1266"/>
    </location>
</feature>
<evidence type="ECO:0000256" key="6">
    <source>
        <dbReference type="SAM" id="SignalP"/>
    </source>
</evidence>
<evidence type="ECO:0000256" key="1">
    <source>
        <dbReference type="ARBA" id="ARBA00004479"/>
    </source>
</evidence>
<feature type="domain" description="Ig-like" evidence="7">
    <location>
        <begin position="377"/>
        <end position="486"/>
    </location>
</feature>
<keyword evidence="4" id="KW-0325">Glycoprotein</keyword>
<dbReference type="PANTHER" id="PTHR11640:SF31">
    <property type="entry name" value="IRREGULAR CHIASM C-ROUGHEST PROTEIN-RELATED"/>
    <property type="match status" value="1"/>
</dbReference>
<dbReference type="PROSITE" id="PS50835">
    <property type="entry name" value="IG_LIKE"/>
    <property type="match status" value="10"/>
</dbReference>
<keyword evidence="2" id="KW-0472">Membrane</keyword>
<name>A0A1X7TUR1_AMPQE</name>
<dbReference type="InterPro" id="IPR051275">
    <property type="entry name" value="Cell_adhesion_signaling"/>
</dbReference>
<dbReference type="GO" id="GO:0050839">
    <property type="term" value="F:cell adhesion molecule binding"/>
    <property type="evidence" value="ECO:0007669"/>
    <property type="project" value="TreeGrafter"/>
</dbReference>
<feature type="domain" description="Ig-like" evidence="7">
    <location>
        <begin position="503"/>
        <end position="572"/>
    </location>
</feature>
<comment type="subcellular location">
    <subcellularLocation>
        <location evidence="1">Membrane</location>
        <topology evidence="1">Single-pass type I membrane protein</topology>
    </subcellularLocation>
</comment>
<dbReference type="InterPro" id="IPR013098">
    <property type="entry name" value="Ig_I-set"/>
</dbReference>
<keyword evidence="6" id="KW-0732">Signal</keyword>
<evidence type="ECO:0000256" key="4">
    <source>
        <dbReference type="ARBA" id="ARBA00023180"/>
    </source>
</evidence>
<dbReference type="PANTHER" id="PTHR11640">
    <property type="entry name" value="NEPHRIN"/>
    <property type="match status" value="1"/>
</dbReference>
<reference evidence="8" key="1">
    <citation type="submission" date="2017-05" db="UniProtKB">
        <authorList>
            <consortium name="EnsemblMetazoa"/>
        </authorList>
    </citation>
    <scope>IDENTIFICATION</scope>
</reference>
<dbReference type="InterPro" id="IPR013783">
    <property type="entry name" value="Ig-like_fold"/>
</dbReference>
<feature type="domain" description="Ig-like" evidence="7">
    <location>
        <begin position="7"/>
        <end position="95"/>
    </location>
</feature>
<dbReference type="Pfam" id="PF07679">
    <property type="entry name" value="I-set"/>
    <property type="match status" value="1"/>
</dbReference>
<keyword evidence="3" id="KW-1015">Disulfide bond</keyword>
<evidence type="ECO:0000313" key="8">
    <source>
        <dbReference type="EnsemblMetazoa" id="Aqu2.1.18787_001"/>
    </source>
</evidence>
<evidence type="ECO:0000256" key="5">
    <source>
        <dbReference type="ARBA" id="ARBA00023319"/>
    </source>
</evidence>
<dbReference type="Gene3D" id="2.60.40.10">
    <property type="entry name" value="Immunoglobulins"/>
    <property type="match status" value="6"/>
</dbReference>
<feature type="domain" description="Ig-like" evidence="7">
    <location>
        <begin position="1117"/>
        <end position="1211"/>
    </location>
</feature>
<dbReference type="AlphaFoldDB" id="A0A1X7TUR1"/>
<feature type="domain" description="Ig-like" evidence="7">
    <location>
        <begin position="207"/>
        <end position="285"/>
    </location>
</feature>
<dbReference type="Pfam" id="PF00047">
    <property type="entry name" value="ig"/>
    <property type="match status" value="1"/>
</dbReference>
<sequence>MEYCFSPLLILLIIVTLSNCEATCKQIVSSNGNSSIETSVSIGECVTLHCTLNDTIQWKLNGANISNYAHYNINTTSGTLTIQEVRSTDTGNYTCGSGSISLIMKIPDIIVTGQYTDLTVGRSVSINCTTLPSIPNSEVKWHSSSFNTDSNELIINPVMLFHNNNTFTCVVSSDLLAMSLTESITISVLDTSVSSVTVQSLSSYVIGDDVSIVCTISLTNAIGPDVSSLVVNWFKNNKIIVTDNISINGSLSTFNSILTLTQVSPTDAGVYTCNASINGSNSVLSDLKPLCLKDLVPFNQDNDKYTDLPLGYSATIQCMDLSSLNRIIIRSINWTDSEGAIVSNNNTLILPNVVPSLNNTEYTCTVEVDTNPVTCSPDNKMITIDTKRTYVSSIVMTSQLLILINSTVKIDCFILLNTPVGPGMQPSVTWYHDMSIITQYSSLMREYDIVFTSVLTINSIKVSDAGVYHCNAGIDSNVTTDNINLCVTVNETLPSVTEELSLGQYYSIDCITGAVPTGVSVSWLLTNGSIYSNNNTLMIPSILPSHNNTQYTCTIIIETNPSDCSTQSQVITFRMKVTYISSVTVLPSSIVSFINSTVVLTCTISLNTGIGPDTSFMNHYWYQYSTDISDRRTQLMINGDSKSLVTTLNITSVQFSDAGEYLCGASIDGNDTVISNELDLCVKVNVINISFDADLRLGDVREYDCTLGYNYDDSEVVVAWQEHTSGKAFTNPLILTVDQSINNTVYICSILIGKNPNNCPFQQINVSVTVKDTFIKTVVTNIDTLILSNTFQQLECHIATNTDINSIVNVSWYRDNGNENRLVSDSEGVSILPIVSVTNTSFISTLRFSPITSSTPVSTLGNYTCVAWIGEQSVRSMTSNNVQVTMKIDNSRDAVSMSLLNEYTAGDSFNATCMITAYQLSPPIATKGTVNITHNKRIIRSSVVDIGATGSHKLSLNIPFTNFKLSYTGEYVCSFIRSNNLFVEPSDVKSAITEVNIKIPIHSTSLILNPIPSYYEVGNKVTLSCKVTEPNSPLVDIDTAVNIKWSSNTIVNQQYSIYPYKKYFNYTLTNIKLSDAGEYSCTYYLNSTTNNPYIIPSDVRTGVTIVTIKIPNGNNYPSIAPLSSYYIVGDSISLICSVTYPHSPLVDIATNVNIQWLNSSNHTLHSYTGINNNTEHTISYTINNVSLSDAGQYTCKKKFRSNYINDTRSKTAVYDHYDDPDIKLKEVKPQVVYDEVKIESTDPVSAADYEVPVTAITEETVDKAMQ</sequence>
<dbReference type="InterPro" id="IPR003598">
    <property type="entry name" value="Ig_sub2"/>
</dbReference>
<organism evidence="8">
    <name type="scientific">Amphimedon queenslandica</name>
    <name type="common">Sponge</name>
    <dbReference type="NCBI Taxonomy" id="400682"/>
    <lineage>
        <taxon>Eukaryota</taxon>
        <taxon>Metazoa</taxon>
        <taxon>Porifera</taxon>
        <taxon>Demospongiae</taxon>
        <taxon>Heteroscleromorpha</taxon>
        <taxon>Haplosclerida</taxon>
        <taxon>Niphatidae</taxon>
        <taxon>Amphimedon</taxon>
    </lineage>
</organism>
<dbReference type="CDD" id="cd00096">
    <property type="entry name" value="Ig"/>
    <property type="match status" value="3"/>
</dbReference>
<feature type="domain" description="Ig-like" evidence="7">
    <location>
        <begin position="297"/>
        <end position="374"/>
    </location>
</feature>
<evidence type="ECO:0000259" key="7">
    <source>
        <dbReference type="PROSITE" id="PS50835"/>
    </source>
</evidence>
<dbReference type="GO" id="GO:0098609">
    <property type="term" value="P:cell-cell adhesion"/>
    <property type="evidence" value="ECO:0007669"/>
    <property type="project" value="TreeGrafter"/>
</dbReference>
<dbReference type="EnsemblMetazoa" id="Aqu2.1.18787_001">
    <property type="protein sequence ID" value="Aqu2.1.18787_001"/>
    <property type="gene ID" value="Aqu2.1.18787"/>
</dbReference>
<dbReference type="SMART" id="SM00409">
    <property type="entry name" value="IG"/>
    <property type="match status" value="11"/>
</dbReference>
<proteinExistence type="predicted"/>